<feature type="domain" description="RNA polymerase sigma factor 70 region 4 type 2" evidence="8">
    <location>
        <begin position="139"/>
        <end position="190"/>
    </location>
</feature>
<dbReference type="InterPro" id="IPR014284">
    <property type="entry name" value="RNA_pol_sigma-70_dom"/>
</dbReference>
<sequence>MIQFRQANRTEYMLKQTPDVKQSGAEGECQLPLRALFETEETPLLRYAFSLTGRRAVAEEIVQDVFLQLHARWDQVDSPKAWLFRSVRNRAFSYIRHIKRESLSSDDGKPSSDYSDTGFNETGDETPEDMLLRMEAAGALRQSLLELDEADRQLVRLKYFEDLTYRDISIQTGLTIGNVGYRLHHILKKLAGKLRPLGIDGSS</sequence>
<dbReference type="InterPro" id="IPR013249">
    <property type="entry name" value="RNA_pol_sigma70_r4_t2"/>
</dbReference>
<evidence type="ECO:0000256" key="2">
    <source>
        <dbReference type="ARBA" id="ARBA00023015"/>
    </source>
</evidence>
<keyword evidence="3" id="KW-0731">Sigma factor</keyword>
<name>A0ABX5XVT2_9BACT</name>
<evidence type="ECO:0000256" key="3">
    <source>
        <dbReference type="ARBA" id="ARBA00023082"/>
    </source>
</evidence>
<organism evidence="9 10">
    <name type="scientific">Stieleria magnilauensis</name>
    <dbReference type="NCBI Taxonomy" id="2527963"/>
    <lineage>
        <taxon>Bacteria</taxon>
        <taxon>Pseudomonadati</taxon>
        <taxon>Planctomycetota</taxon>
        <taxon>Planctomycetia</taxon>
        <taxon>Pirellulales</taxon>
        <taxon>Pirellulaceae</taxon>
        <taxon>Stieleria</taxon>
    </lineage>
</organism>
<dbReference type="Pfam" id="PF04542">
    <property type="entry name" value="Sigma70_r2"/>
    <property type="match status" value="1"/>
</dbReference>
<dbReference type="InterPro" id="IPR036388">
    <property type="entry name" value="WH-like_DNA-bd_sf"/>
</dbReference>
<evidence type="ECO:0000259" key="8">
    <source>
        <dbReference type="Pfam" id="PF08281"/>
    </source>
</evidence>
<protein>
    <submittedName>
        <fullName evidence="9">ECF RNA polymerase sigma factor SigL</fullName>
    </submittedName>
</protein>
<dbReference type="InterPro" id="IPR039425">
    <property type="entry name" value="RNA_pol_sigma-70-like"/>
</dbReference>
<dbReference type="Gene3D" id="1.10.10.10">
    <property type="entry name" value="Winged helix-like DNA-binding domain superfamily/Winged helix DNA-binding domain"/>
    <property type="match status" value="1"/>
</dbReference>
<feature type="domain" description="RNA polymerase sigma-70 region 2" evidence="7">
    <location>
        <begin position="36"/>
        <end position="100"/>
    </location>
</feature>
<dbReference type="InterPro" id="IPR013324">
    <property type="entry name" value="RNA_pol_sigma_r3/r4-like"/>
</dbReference>
<dbReference type="EMBL" id="CP036432">
    <property type="protein sequence ID" value="QDV85682.1"/>
    <property type="molecule type" value="Genomic_DNA"/>
</dbReference>
<dbReference type="PANTHER" id="PTHR43133:SF8">
    <property type="entry name" value="RNA POLYMERASE SIGMA FACTOR HI_1459-RELATED"/>
    <property type="match status" value="1"/>
</dbReference>
<keyword evidence="4" id="KW-0238">DNA-binding</keyword>
<feature type="region of interest" description="Disordered" evidence="6">
    <location>
        <begin position="103"/>
        <end position="125"/>
    </location>
</feature>
<evidence type="ECO:0000256" key="4">
    <source>
        <dbReference type="ARBA" id="ARBA00023125"/>
    </source>
</evidence>
<dbReference type="Proteomes" id="UP000318081">
    <property type="component" value="Chromosome"/>
</dbReference>
<evidence type="ECO:0000313" key="9">
    <source>
        <dbReference type="EMBL" id="QDV85682.1"/>
    </source>
</evidence>
<keyword evidence="10" id="KW-1185">Reference proteome</keyword>
<evidence type="ECO:0000256" key="6">
    <source>
        <dbReference type="SAM" id="MobiDB-lite"/>
    </source>
</evidence>
<dbReference type="RefSeq" id="WP_372897065.1">
    <property type="nucleotide sequence ID" value="NZ_CP036432.1"/>
</dbReference>
<dbReference type="Gene3D" id="1.10.1740.10">
    <property type="match status" value="1"/>
</dbReference>
<evidence type="ECO:0000259" key="7">
    <source>
        <dbReference type="Pfam" id="PF04542"/>
    </source>
</evidence>
<gene>
    <name evidence="9" type="primary">sigL_2</name>
    <name evidence="9" type="ORF">TBK1r_46970</name>
</gene>
<dbReference type="SUPFAM" id="SSF88659">
    <property type="entry name" value="Sigma3 and sigma4 domains of RNA polymerase sigma factors"/>
    <property type="match status" value="1"/>
</dbReference>
<accession>A0ABX5XVT2</accession>
<reference evidence="9 10" key="1">
    <citation type="submission" date="2019-02" db="EMBL/GenBank/DDBJ databases">
        <title>Deep-cultivation of Planctomycetes and their phenomic and genomic characterization uncovers novel biology.</title>
        <authorList>
            <person name="Wiegand S."/>
            <person name="Jogler M."/>
            <person name="Boedeker C."/>
            <person name="Pinto D."/>
            <person name="Vollmers J."/>
            <person name="Rivas-Marin E."/>
            <person name="Kohn T."/>
            <person name="Peeters S.H."/>
            <person name="Heuer A."/>
            <person name="Rast P."/>
            <person name="Oberbeckmann S."/>
            <person name="Bunk B."/>
            <person name="Jeske O."/>
            <person name="Meyerdierks A."/>
            <person name="Storesund J.E."/>
            <person name="Kallscheuer N."/>
            <person name="Luecker S."/>
            <person name="Lage O.M."/>
            <person name="Pohl T."/>
            <person name="Merkel B.J."/>
            <person name="Hornburger P."/>
            <person name="Mueller R.-W."/>
            <person name="Bruemmer F."/>
            <person name="Labrenz M."/>
            <person name="Spormann A.M."/>
            <person name="Op den Camp H."/>
            <person name="Overmann J."/>
            <person name="Amann R."/>
            <person name="Jetten M.S.M."/>
            <person name="Mascher T."/>
            <person name="Medema M.H."/>
            <person name="Devos D.P."/>
            <person name="Kaster A.-K."/>
            <person name="Ovreas L."/>
            <person name="Rohde M."/>
            <person name="Galperin M.Y."/>
            <person name="Jogler C."/>
        </authorList>
    </citation>
    <scope>NUCLEOTIDE SEQUENCE [LARGE SCALE GENOMIC DNA]</scope>
    <source>
        <strain evidence="9 10">TBK1r</strain>
    </source>
</reference>
<evidence type="ECO:0000313" key="10">
    <source>
        <dbReference type="Proteomes" id="UP000318081"/>
    </source>
</evidence>
<keyword evidence="2" id="KW-0805">Transcription regulation</keyword>
<dbReference type="Pfam" id="PF08281">
    <property type="entry name" value="Sigma70_r4_2"/>
    <property type="match status" value="1"/>
</dbReference>
<dbReference type="InterPro" id="IPR013325">
    <property type="entry name" value="RNA_pol_sigma_r2"/>
</dbReference>
<dbReference type="PANTHER" id="PTHR43133">
    <property type="entry name" value="RNA POLYMERASE ECF-TYPE SIGMA FACTO"/>
    <property type="match status" value="1"/>
</dbReference>
<dbReference type="CDD" id="cd06171">
    <property type="entry name" value="Sigma70_r4"/>
    <property type="match status" value="1"/>
</dbReference>
<evidence type="ECO:0000256" key="1">
    <source>
        <dbReference type="ARBA" id="ARBA00010641"/>
    </source>
</evidence>
<dbReference type="InterPro" id="IPR007627">
    <property type="entry name" value="RNA_pol_sigma70_r2"/>
</dbReference>
<evidence type="ECO:0000256" key="5">
    <source>
        <dbReference type="ARBA" id="ARBA00023163"/>
    </source>
</evidence>
<dbReference type="NCBIfam" id="TIGR02937">
    <property type="entry name" value="sigma70-ECF"/>
    <property type="match status" value="1"/>
</dbReference>
<dbReference type="SUPFAM" id="SSF88946">
    <property type="entry name" value="Sigma2 domain of RNA polymerase sigma factors"/>
    <property type="match status" value="1"/>
</dbReference>
<proteinExistence type="inferred from homology"/>
<comment type="similarity">
    <text evidence="1">Belongs to the sigma-70 factor family. ECF subfamily.</text>
</comment>
<keyword evidence="5" id="KW-0804">Transcription</keyword>